<sequence length="371" mass="42317">MASSLAVELINHIMEYLYYDPDALRACSLTSRMWLFPSQLQLFNSVTLTDLRSLRKFGDLMRTSPRIAKLVRELCIDAHAASLGRDSQTWVRSVAPACLLPRRAAYAAVPLRELERSSSRRRLSPEHTHVHVCDGSALSGGQFSTHPNARSPGVFLSKALKALSGFALRLTGLTIGPFCPLKDICRLFRHTRIHTHLRRVEFPRVDYQEVPAVDTLLALIGPDLLHFKIGCAFECPPSVLEWLSDNVDFSRNTRLRSLEFTVIDNRSEAMGWIPFILSQVASTNTRLSRIVFNVSILFDTQMQHSEWQKIEAILSYARLWALTEVIFVRRGGLDMESFRWVMRNRFAELEVRNLLHVQDGGDWTKGERVRP</sequence>
<dbReference type="EMBL" id="LUGG01000025">
    <property type="protein sequence ID" value="OBZ67276.1"/>
    <property type="molecule type" value="Genomic_DNA"/>
</dbReference>
<gene>
    <name evidence="1" type="ORF">A0H81_12935</name>
</gene>
<dbReference type="OMA" id="MATHIGE"/>
<evidence type="ECO:0008006" key="3">
    <source>
        <dbReference type="Google" id="ProtNLM"/>
    </source>
</evidence>
<dbReference type="STRING" id="5627.A0A1C7LT11"/>
<evidence type="ECO:0000313" key="2">
    <source>
        <dbReference type="Proteomes" id="UP000092993"/>
    </source>
</evidence>
<keyword evidence="2" id="KW-1185">Reference proteome</keyword>
<organism evidence="1 2">
    <name type="scientific">Grifola frondosa</name>
    <name type="common">Maitake</name>
    <name type="synonym">Polyporus frondosus</name>
    <dbReference type="NCBI Taxonomy" id="5627"/>
    <lineage>
        <taxon>Eukaryota</taxon>
        <taxon>Fungi</taxon>
        <taxon>Dikarya</taxon>
        <taxon>Basidiomycota</taxon>
        <taxon>Agaricomycotina</taxon>
        <taxon>Agaricomycetes</taxon>
        <taxon>Polyporales</taxon>
        <taxon>Grifolaceae</taxon>
        <taxon>Grifola</taxon>
    </lineage>
</organism>
<reference evidence="1 2" key="1">
    <citation type="submission" date="2016-03" db="EMBL/GenBank/DDBJ databases">
        <title>Whole genome sequencing of Grifola frondosa 9006-11.</title>
        <authorList>
            <person name="Min B."/>
            <person name="Park H."/>
            <person name="Kim J.-G."/>
            <person name="Cho H."/>
            <person name="Oh Y.-L."/>
            <person name="Kong W.-S."/>
            <person name="Choi I.-G."/>
        </authorList>
    </citation>
    <scope>NUCLEOTIDE SEQUENCE [LARGE SCALE GENOMIC DNA]</scope>
    <source>
        <strain evidence="1 2">9006-11</strain>
    </source>
</reference>
<name>A0A1C7LT11_GRIFR</name>
<proteinExistence type="predicted"/>
<dbReference type="OrthoDB" id="2795743at2759"/>
<dbReference type="AlphaFoldDB" id="A0A1C7LT11"/>
<protein>
    <recommendedName>
        <fullName evidence="3">F-box domain-containing protein</fullName>
    </recommendedName>
</protein>
<accession>A0A1C7LT11</accession>
<comment type="caution">
    <text evidence="1">The sequence shown here is derived from an EMBL/GenBank/DDBJ whole genome shotgun (WGS) entry which is preliminary data.</text>
</comment>
<evidence type="ECO:0000313" key="1">
    <source>
        <dbReference type="EMBL" id="OBZ67276.1"/>
    </source>
</evidence>
<dbReference type="Proteomes" id="UP000092993">
    <property type="component" value="Unassembled WGS sequence"/>
</dbReference>